<protein>
    <recommendedName>
        <fullName evidence="2">UPF0178 protein J2W69_002197</fullName>
    </recommendedName>
</protein>
<evidence type="ECO:0000313" key="4">
    <source>
        <dbReference type="Proteomes" id="UP001257909"/>
    </source>
</evidence>
<comment type="caution">
    <text evidence="3">The sequence shown here is derived from an EMBL/GenBank/DDBJ whole genome shotgun (WGS) entry which is preliminary data.</text>
</comment>
<gene>
    <name evidence="3" type="ORF">J2W69_002197</name>
</gene>
<dbReference type="InterPro" id="IPR003791">
    <property type="entry name" value="UPF0178"/>
</dbReference>
<dbReference type="PANTHER" id="PTHR35146:SF1">
    <property type="entry name" value="UPF0178 PROTEIN YAII"/>
    <property type="match status" value="1"/>
</dbReference>
<dbReference type="RefSeq" id="WP_310278075.1">
    <property type="nucleotide sequence ID" value="NZ_JAVDWR010000006.1"/>
</dbReference>
<sequence>MPIWVDADSCPKVLKEILFKAAERRQVQLYLVANHSFQIPRSPYIRAVQVEHGFDVADRYIEERIESGDLLISNDIPLAAAVVAKGALCITSKGRLLTPDNISDRLTMRNLQEELRNSGVQLSGPAPLGAQDKQQFANQLDQWLQKQPKSS</sequence>
<dbReference type="NCBIfam" id="NF001095">
    <property type="entry name" value="PRK00124.1"/>
    <property type="match status" value="1"/>
</dbReference>
<accession>A0ABU1W0B5</accession>
<proteinExistence type="inferred from homology"/>
<reference evidence="3 4" key="1">
    <citation type="submission" date="2023-07" db="EMBL/GenBank/DDBJ databases">
        <title>Sorghum-associated microbial communities from plants grown in Nebraska, USA.</title>
        <authorList>
            <person name="Schachtman D."/>
        </authorList>
    </citation>
    <scope>NUCLEOTIDE SEQUENCE [LARGE SCALE GENOMIC DNA]</scope>
    <source>
        <strain evidence="3 4">4138</strain>
    </source>
</reference>
<evidence type="ECO:0000256" key="2">
    <source>
        <dbReference type="HAMAP-Rule" id="MF_00489"/>
    </source>
</evidence>
<dbReference type="EMBL" id="JAVDWR010000006">
    <property type="protein sequence ID" value="MDR7121255.1"/>
    <property type="molecule type" value="Genomic_DNA"/>
</dbReference>
<dbReference type="HAMAP" id="MF_00489">
    <property type="entry name" value="UPF0178"/>
    <property type="match status" value="1"/>
</dbReference>
<dbReference type="PANTHER" id="PTHR35146">
    <property type="entry name" value="UPF0178 PROTEIN YAII"/>
    <property type="match status" value="1"/>
</dbReference>
<dbReference type="CDD" id="cd18720">
    <property type="entry name" value="PIN_YqxD-like"/>
    <property type="match status" value="1"/>
</dbReference>
<organism evidence="3 4">
    <name type="scientific">Rheinheimera soli</name>
    <dbReference type="NCBI Taxonomy" id="443616"/>
    <lineage>
        <taxon>Bacteria</taxon>
        <taxon>Pseudomonadati</taxon>
        <taxon>Pseudomonadota</taxon>
        <taxon>Gammaproteobacteria</taxon>
        <taxon>Chromatiales</taxon>
        <taxon>Chromatiaceae</taxon>
        <taxon>Rheinheimera</taxon>
    </lineage>
</organism>
<keyword evidence="4" id="KW-1185">Reference proteome</keyword>
<name>A0ABU1W0B5_9GAMM</name>
<dbReference type="Pfam" id="PF02639">
    <property type="entry name" value="DUF188"/>
    <property type="match status" value="1"/>
</dbReference>
<dbReference type="Proteomes" id="UP001257909">
    <property type="component" value="Unassembled WGS sequence"/>
</dbReference>
<evidence type="ECO:0000313" key="3">
    <source>
        <dbReference type="EMBL" id="MDR7121255.1"/>
    </source>
</evidence>
<evidence type="ECO:0000256" key="1">
    <source>
        <dbReference type="ARBA" id="ARBA00008522"/>
    </source>
</evidence>
<comment type="similarity">
    <text evidence="1 2">Belongs to the UPF0178 family.</text>
</comment>